<keyword evidence="12" id="KW-0472">Membrane</keyword>
<evidence type="ECO:0000256" key="6">
    <source>
        <dbReference type="ARBA" id="ARBA00022729"/>
    </source>
</evidence>
<evidence type="ECO:0000256" key="19">
    <source>
        <dbReference type="SAM" id="SignalP"/>
    </source>
</evidence>
<keyword evidence="17" id="KW-0393">Immunoglobulin domain</keyword>
<reference evidence="21" key="1">
    <citation type="submission" date="2025-08" db="UniProtKB">
        <authorList>
            <consortium name="Ensembl"/>
        </authorList>
    </citation>
    <scope>IDENTIFICATION</scope>
</reference>
<dbReference type="FunFam" id="2.60.40.10:FF:000020">
    <property type="entry name" value="Fibroblast growth factor receptor"/>
    <property type="match status" value="1"/>
</dbReference>
<dbReference type="InterPro" id="IPR052615">
    <property type="entry name" value="FGFRL"/>
</dbReference>
<evidence type="ECO:0000256" key="9">
    <source>
        <dbReference type="ARBA" id="ARBA00022777"/>
    </source>
</evidence>
<proteinExistence type="predicted"/>
<dbReference type="SUPFAM" id="SSF48726">
    <property type="entry name" value="Immunoglobulin"/>
    <property type="match status" value="2"/>
</dbReference>
<dbReference type="GO" id="GO:0005007">
    <property type="term" value="F:fibroblast growth factor receptor activity"/>
    <property type="evidence" value="ECO:0007669"/>
    <property type="project" value="TreeGrafter"/>
</dbReference>
<evidence type="ECO:0000256" key="13">
    <source>
        <dbReference type="ARBA" id="ARBA00023137"/>
    </source>
</evidence>
<dbReference type="FunFam" id="2.60.40.10:FF:000016">
    <property type="entry name" value="Fibroblast growth factor receptor"/>
    <property type="match status" value="1"/>
</dbReference>
<evidence type="ECO:0000256" key="8">
    <source>
        <dbReference type="ARBA" id="ARBA00022741"/>
    </source>
</evidence>
<dbReference type="GeneTree" id="ENSGT00940000155860"/>
<feature type="signal peptide" evidence="19">
    <location>
        <begin position="1"/>
        <end position="18"/>
    </location>
</feature>
<keyword evidence="6 19" id="KW-0732">Signal</keyword>
<name>A0A3Q4GJK2_NEOBR</name>
<dbReference type="PROSITE" id="PS50835">
    <property type="entry name" value="IG_LIKE"/>
    <property type="match status" value="1"/>
</dbReference>
<reference evidence="21" key="2">
    <citation type="submission" date="2025-09" db="UniProtKB">
        <authorList>
            <consortium name="Ensembl"/>
        </authorList>
    </citation>
    <scope>IDENTIFICATION</scope>
</reference>
<protein>
    <recommendedName>
        <fullName evidence="2">receptor protein-tyrosine kinase</fullName>
        <ecNumber evidence="2">2.7.10.1</ecNumber>
    </recommendedName>
</protein>
<feature type="region of interest" description="Disordered" evidence="18">
    <location>
        <begin position="26"/>
        <end position="46"/>
    </location>
</feature>
<keyword evidence="9" id="KW-0418">Kinase</keyword>
<dbReference type="InterPro" id="IPR036179">
    <property type="entry name" value="Ig-like_dom_sf"/>
</dbReference>
<evidence type="ECO:0000256" key="10">
    <source>
        <dbReference type="ARBA" id="ARBA00022840"/>
    </source>
</evidence>
<keyword evidence="3" id="KW-0597">Phosphoprotein</keyword>
<evidence type="ECO:0000256" key="12">
    <source>
        <dbReference type="ARBA" id="ARBA00023136"/>
    </source>
</evidence>
<keyword evidence="11" id="KW-1133">Transmembrane helix</keyword>
<organism evidence="21 22">
    <name type="scientific">Neolamprologus brichardi</name>
    <name type="common">Fairy cichlid</name>
    <name type="synonym">Lamprologus brichardi</name>
    <dbReference type="NCBI Taxonomy" id="32507"/>
    <lineage>
        <taxon>Eukaryota</taxon>
        <taxon>Metazoa</taxon>
        <taxon>Chordata</taxon>
        <taxon>Craniata</taxon>
        <taxon>Vertebrata</taxon>
        <taxon>Euteleostomi</taxon>
        <taxon>Actinopterygii</taxon>
        <taxon>Neopterygii</taxon>
        <taxon>Teleostei</taxon>
        <taxon>Neoteleostei</taxon>
        <taxon>Acanthomorphata</taxon>
        <taxon>Ovalentaria</taxon>
        <taxon>Cichlomorphae</taxon>
        <taxon>Cichliformes</taxon>
        <taxon>Cichlidae</taxon>
        <taxon>African cichlids</taxon>
        <taxon>Pseudocrenilabrinae</taxon>
        <taxon>Lamprologini</taxon>
        <taxon>Neolamprologus</taxon>
    </lineage>
</organism>
<dbReference type="Ensembl" id="ENSNBRT00000009345.1">
    <property type="protein sequence ID" value="ENSNBRP00000009086.1"/>
    <property type="gene ID" value="ENSNBRG00000007108.1"/>
</dbReference>
<dbReference type="EC" id="2.7.10.1" evidence="2"/>
<evidence type="ECO:0000256" key="5">
    <source>
        <dbReference type="ARBA" id="ARBA00022692"/>
    </source>
</evidence>
<dbReference type="AlphaFoldDB" id="A0A3Q4GJK2"/>
<evidence type="ECO:0000259" key="20">
    <source>
        <dbReference type="PROSITE" id="PS50835"/>
    </source>
</evidence>
<dbReference type="InterPro" id="IPR013783">
    <property type="entry name" value="Ig-like_fold"/>
</dbReference>
<dbReference type="GO" id="GO:0005524">
    <property type="term" value="F:ATP binding"/>
    <property type="evidence" value="ECO:0007669"/>
    <property type="project" value="UniProtKB-KW"/>
</dbReference>
<evidence type="ECO:0000313" key="21">
    <source>
        <dbReference type="Ensembl" id="ENSNBRP00000009086.1"/>
    </source>
</evidence>
<dbReference type="InterPro" id="IPR013098">
    <property type="entry name" value="Ig_I-set"/>
</dbReference>
<keyword evidence="7" id="KW-0677">Repeat</keyword>
<keyword evidence="15" id="KW-0675">Receptor</keyword>
<feature type="chain" id="PRO_5018661715" description="receptor protein-tyrosine kinase" evidence="19">
    <location>
        <begin position="19"/>
        <end position="251"/>
    </location>
</feature>
<keyword evidence="5" id="KW-0812">Transmembrane</keyword>
<evidence type="ECO:0000256" key="15">
    <source>
        <dbReference type="ARBA" id="ARBA00023170"/>
    </source>
</evidence>
<evidence type="ECO:0000256" key="3">
    <source>
        <dbReference type="ARBA" id="ARBA00022553"/>
    </source>
</evidence>
<evidence type="ECO:0000256" key="7">
    <source>
        <dbReference type="ARBA" id="ARBA00022737"/>
    </source>
</evidence>
<evidence type="ECO:0000256" key="1">
    <source>
        <dbReference type="ARBA" id="ARBA00004167"/>
    </source>
</evidence>
<feature type="domain" description="Ig-like" evidence="20">
    <location>
        <begin position="21"/>
        <end position="133"/>
    </location>
</feature>
<keyword evidence="10" id="KW-0067">ATP-binding</keyword>
<dbReference type="GO" id="GO:0017134">
    <property type="term" value="F:fibroblast growth factor binding"/>
    <property type="evidence" value="ECO:0007669"/>
    <property type="project" value="TreeGrafter"/>
</dbReference>
<evidence type="ECO:0000256" key="4">
    <source>
        <dbReference type="ARBA" id="ARBA00022679"/>
    </source>
</evidence>
<comment type="subcellular location">
    <subcellularLocation>
        <location evidence="1">Membrane</location>
        <topology evidence="1">Single-pass membrane protein</topology>
    </subcellularLocation>
</comment>
<keyword evidence="4" id="KW-0808">Transferase</keyword>
<dbReference type="Bgee" id="ENSNBRG00000007108">
    <property type="expression patterns" value="Expressed in liver and 3 other cell types or tissues"/>
</dbReference>
<evidence type="ECO:0000256" key="18">
    <source>
        <dbReference type="SAM" id="MobiDB-lite"/>
    </source>
</evidence>
<dbReference type="GO" id="GO:0005886">
    <property type="term" value="C:plasma membrane"/>
    <property type="evidence" value="ECO:0007669"/>
    <property type="project" value="TreeGrafter"/>
</dbReference>
<dbReference type="PANTHER" id="PTHR19890:SF10">
    <property type="entry name" value="FIBROBLAST GROWTH FACTOR RECEPTOR-LIKE 1"/>
    <property type="match status" value="1"/>
</dbReference>
<dbReference type="Pfam" id="PF07679">
    <property type="entry name" value="I-set"/>
    <property type="match status" value="1"/>
</dbReference>
<dbReference type="Proteomes" id="UP000261580">
    <property type="component" value="Unassembled WGS sequence"/>
</dbReference>
<evidence type="ECO:0000256" key="16">
    <source>
        <dbReference type="ARBA" id="ARBA00023180"/>
    </source>
</evidence>
<dbReference type="PANTHER" id="PTHR19890">
    <property type="entry name" value="FIBROBLAST GROWTH FACTOR RECEPTOR"/>
    <property type="match status" value="1"/>
</dbReference>
<evidence type="ECO:0000256" key="2">
    <source>
        <dbReference type="ARBA" id="ARBA00011902"/>
    </source>
</evidence>
<keyword evidence="16" id="KW-0325">Glycoprotein</keyword>
<accession>A0A3Q4GJK2</accession>
<evidence type="ECO:0000256" key="11">
    <source>
        <dbReference type="ARBA" id="ARBA00022989"/>
    </source>
</evidence>
<evidence type="ECO:0000256" key="14">
    <source>
        <dbReference type="ARBA" id="ARBA00023157"/>
    </source>
</evidence>
<evidence type="ECO:0000256" key="17">
    <source>
        <dbReference type="ARBA" id="ARBA00023319"/>
    </source>
</evidence>
<keyword evidence="22" id="KW-1185">Reference proteome</keyword>
<evidence type="ECO:0000313" key="22">
    <source>
        <dbReference type="Proteomes" id="UP000261580"/>
    </source>
</evidence>
<sequence length="251" mass="27980">MLTWLCLLVSTGAAVGDARQDGEAASRRSCKHNGEVSMPSNGKPASLPALVQEWERAEEGPTNRRLQGEFVTSEQASELVFLFILFVYLCSLLQIREHMWSLIMESVVPSDKGNYTCVVENEYGSLRHTYQLDVVERSPHRPILQAGLPANQTAVVGSNVDFVCRVFSDPQPHIQWLKHIVINGSKVGPDGLPYARVLKVWKADINVVKLVPFTARSHLRGYLRAAWIAALYINMNNPRSAAPFVSLRLLT</sequence>
<keyword evidence="8" id="KW-0547">Nucleotide-binding</keyword>
<keyword evidence="14" id="KW-1015">Disulfide bond</keyword>
<dbReference type="InterPro" id="IPR007110">
    <property type="entry name" value="Ig-like_dom"/>
</dbReference>
<dbReference type="Gene3D" id="2.60.40.10">
    <property type="entry name" value="Immunoglobulins"/>
    <property type="match status" value="2"/>
</dbReference>
<gene>
    <name evidence="21" type="primary">FGFR1</name>
</gene>
<keyword evidence="13" id="KW-0829">Tyrosine-protein kinase</keyword>